<proteinExistence type="predicted"/>
<accession>A0AAW2X8G9</accession>
<gene>
    <name evidence="1" type="ORF">Slati_1478500</name>
</gene>
<dbReference type="PANTHER" id="PTHR35478">
    <property type="entry name" value="ZINC FINGER FYVE DOMAIN PROTEIN"/>
    <property type="match status" value="1"/>
</dbReference>
<organism evidence="1">
    <name type="scientific">Sesamum latifolium</name>
    <dbReference type="NCBI Taxonomy" id="2727402"/>
    <lineage>
        <taxon>Eukaryota</taxon>
        <taxon>Viridiplantae</taxon>
        <taxon>Streptophyta</taxon>
        <taxon>Embryophyta</taxon>
        <taxon>Tracheophyta</taxon>
        <taxon>Spermatophyta</taxon>
        <taxon>Magnoliopsida</taxon>
        <taxon>eudicotyledons</taxon>
        <taxon>Gunneridae</taxon>
        <taxon>Pentapetalae</taxon>
        <taxon>asterids</taxon>
        <taxon>lamiids</taxon>
        <taxon>Lamiales</taxon>
        <taxon>Pedaliaceae</taxon>
        <taxon>Sesamum</taxon>
    </lineage>
</organism>
<comment type="caution">
    <text evidence="1">The sequence shown here is derived from an EMBL/GenBank/DDBJ whole genome shotgun (WGS) entry which is preliminary data.</text>
</comment>
<name>A0AAW2X8G9_9LAMI</name>
<reference evidence="1" key="1">
    <citation type="submission" date="2020-06" db="EMBL/GenBank/DDBJ databases">
        <authorList>
            <person name="Li T."/>
            <person name="Hu X."/>
            <person name="Zhang T."/>
            <person name="Song X."/>
            <person name="Zhang H."/>
            <person name="Dai N."/>
            <person name="Sheng W."/>
            <person name="Hou X."/>
            <person name="Wei L."/>
        </authorList>
    </citation>
    <scope>NUCLEOTIDE SEQUENCE</scope>
    <source>
        <strain evidence="1">KEN1</strain>
        <tissue evidence="1">Leaf</tissue>
    </source>
</reference>
<evidence type="ECO:0000313" key="1">
    <source>
        <dbReference type="EMBL" id="KAL0449221.1"/>
    </source>
</evidence>
<reference evidence="1" key="2">
    <citation type="journal article" date="2024" name="Plant">
        <title>Genomic evolution and insights into agronomic trait innovations of Sesamum species.</title>
        <authorList>
            <person name="Miao H."/>
            <person name="Wang L."/>
            <person name="Qu L."/>
            <person name="Liu H."/>
            <person name="Sun Y."/>
            <person name="Le M."/>
            <person name="Wang Q."/>
            <person name="Wei S."/>
            <person name="Zheng Y."/>
            <person name="Lin W."/>
            <person name="Duan Y."/>
            <person name="Cao H."/>
            <person name="Xiong S."/>
            <person name="Wang X."/>
            <person name="Wei L."/>
            <person name="Li C."/>
            <person name="Ma Q."/>
            <person name="Ju M."/>
            <person name="Zhao R."/>
            <person name="Li G."/>
            <person name="Mu C."/>
            <person name="Tian Q."/>
            <person name="Mei H."/>
            <person name="Zhang T."/>
            <person name="Gao T."/>
            <person name="Zhang H."/>
        </authorList>
    </citation>
    <scope>NUCLEOTIDE SEQUENCE</scope>
    <source>
        <strain evidence="1">KEN1</strain>
    </source>
</reference>
<protein>
    <submittedName>
        <fullName evidence="1">Rhodanese-like domain-containing protein 6</fullName>
    </submittedName>
</protein>
<dbReference type="PANTHER" id="PTHR35478:SF1">
    <property type="entry name" value="ZINC FINGER FYVE DOMAIN-CONTAINING PROTEIN 26"/>
    <property type="match status" value="1"/>
</dbReference>
<dbReference type="AlphaFoldDB" id="A0AAW2X8G9"/>
<sequence>RDLEGSKKLRGIIPHIARILKMGHEATLIVSGMCKLFTRRKCEEKSAGSHKKTILPDARNLYETRIGKYDAPDVKTLDQTVQYSDLPSSWMDNNTGQLRGNNILTPSWLIKLLFCSLNVVICKLISILVQHFKTLIPGLKTRISAALVSGAKEHASYGENTESKAAASMSFFFSLMSVCDVKDQSSVADTSDAWHESPKSEIAEHDNTVFLSFDWENEGPYEKAVDSMLVSICSVLCLGMADLRRLACLFFPVNSVPNPPQPSSLGVVASSSSPQRRDPLATDYGTIDDLCDLCIAYGAMPVLEEVISSMIATTQDQLVNQHTTAAAARICLYCETHKHFNYLYKFQVCALAYSILPLF</sequence>
<feature type="non-terminal residue" evidence="1">
    <location>
        <position position="1"/>
    </location>
</feature>
<dbReference type="EMBL" id="JACGWN010000005">
    <property type="protein sequence ID" value="KAL0449221.1"/>
    <property type="molecule type" value="Genomic_DNA"/>
</dbReference>